<organism evidence="3 4">
    <name type="scientific">Zobellia barbeyronii</name>
    <dbReference type="NCBI Taxonomy" id="2748009"/>
    <lineage>
        <taxon>Bacteria</taxon>
        <taxon>Pseudomonadati</taxon>
        <taxon>Bacteroidota</taxon>
        <taxon>Flavobacteriia</taxon>
        <taxon>Flavobacteriales</taxon>
        <taxon>Flavobacteriaceae</taxon>
        <taxon>Zobellia</taxon>
    </lineage>
</organism>
<evidence type="ECO:0000259" key="2">
    <source>
        <dbReference type="Pfam" id="PF14534"/>
    </source>
</evidence>
<keyword evidence="4" id="KW-1185">Reference proteome</keyword>
<feature type="domain" description="DUF4440" evidence="2">
    <location>
        <begin position="30"/>
        <end position="136"/>
    </location>
</feature>
<comment type="caution">
    <text evidence="3">The sequence shown here is derived from an EMBL/GenBank/DDBJ whole genome shotgun (WGS) entry which is preliminary data.</text>
</comment>
<dbReference type="InterPro" id="IPR032710">
    <property type="entry name" value="NTF2-like_dom_sf"/>
</dbReference>
<proteinExistence type="predicted"/>
<feature type="signal peptide" evidence="1">
    <location>
        <begin position="1"/>
        <end position="22"/>
    </location>
</feature>
<dbReference type="Proteomes" id="UP000740413">
    <property type="component" value="Unassembled WGS sequence"/>
</dbReference>
<name>A0ABS5WDN6_9FLAO</name>
<dbReference type="Pfam" id="PF14534">
    <property type="entry name" value="DUF4440"/>
    <property type="match status" value="1"/>
</dbReference>
<sequence length="142" mass="16247">MKIKTVLLLVFLIGFSSLSAQNNDIETIENILHTQETAWSNHDLEGFMQGYWKSDELTYYSGGKVTKGWQTTLDNYKKGYPTKADTGKLRFKIDQITKINEASYYVMGQYFLTREVGDANGTFMIIFEKINGEWKIVADSSC</sequence>
<evidence type="ECO:0000313" key="3">
    <source>
        <dbReference type="EMBL" id="MBT2160930.1"/>
    </source>
</evidence>
<accession>A0ABS5WDN6</accession>
<evidence type="ECO:0000313" key="4">
    <source>
        <dbReference type="Proteomes" id="UP000740413"/>
    </source>
</evidence>
<reference evidence="4" key="1">
    <citation type="submission" date="2023-07" db="EMBL/GenBank/DDBJ databases">
        <title>Zobellia barbeyronii sp. nov., a new marine flavobacterium, isolated from green and red algae.</title>
        <authorList>
            <person name="Nedashkovskaya O.I."/>
            <person name="Otstavnykh N."/>
            <person name="Zhukova N."/>
            <person name="Guzev K."/>
            <person name="Chausova V."/>
            <person name="Tekutyeva L."/>
            <person name="Mikhailov V."/>
            <person name="Isaeva M."/>
        </authorList>
    </citation>
    <scope>NUCLEOTIDE SEQUENCE [LARGE SCALE GENOMIC DNA]</scope>
    <source>
        <strain evidence="4">KMM 6746</strain>
    </source>
</reference>
<dbReference type="EMBL" id="JACATN010000002">
    <property type="protein sequence ID" value="MBT2160930.1"/>
    <property type="molecule type" value="Genomic_DNA"/>
</dbReference>
<gene>
    <name evidence="3" type="ORF">HW347_06615</name>
</gene>
<protein>
    <submittedName>
        <fullName evidence="3">DUF4440 domain-containing protein</fullName>
    </submittedName>
</protein>
<dbReference type="SUPFAM" id="SSF54427">
    <property type="entry name" value="NTF2-like"/>
    <property type="match status" value="1"/>
</dbReference>
<dbReference type="InterPro" id="IPR027843">
    <property type="entry name" value="DUF4440"/>
</dbReference>
<dbReference type="Gene3D" id="3.10.450.50">
    <property type="match status" value="1"/>
</dbReference>
<feature type="chain" id="PRO_5045600062" evidence="1">
    <location>
        <begin position="23"/>
        <end position="142"/>
    </location>
</feature>
<keyword evidence="1" id="KW-0732">Signal</keyword>
<dbReference type="RefSeq" id="WP_214611122.1">
    <property type="nucleotide sequence ID" value="NZ_JACATN010000002.1"/>
</dbReference>
<evidence type="ECO:0000256" key="1">
    <source>
        <dbReference type="SAM" id="SignalP"/>
    </source>
</evidence>